<dbReference type="AlphaFoldDB" id="A0A0B5ICV2"/>
<dbReference type="STRING" id="362257.SVTN_32130"/>
<protein>
    <submittedName>
        <fullName evidence="3">Uncharacterized protein</fullName>
    </submittedName>
</protein>
<keyword evidence="4" id="KW-1185">Reference proteome</keyword>
<organism evidence="3 4">
    <name type="scientific">Streptomyces vietnamensis</name>
    <dbReference type="NCBI Taxonomy" id="362257"/>
    <lineage>
        <taxon>Bacteria</taxon>
        <taxon>Bacillati</taxon>
        <taxon>Actinomycetota</taxon>
        <taxon>Actinomycetes</taxon>
        <taxon>Kitasatosporales</taxon>
        <taxon>Streptomycetaceae</taxon>
        <taxon>Streptomyces</taxon>
    </lineage>
</organism>
<sequence>MTDRHSSAAGRPGPAGRTDDTEQFLVHYGDTIDDRVAEIVAEIVEEVLGEQLRRYRRDVVLPITVTQLAAAAVSLALMWWSPWAVPLVWAATSVICVSLSRTARIPRRS</sequence>
<dbReference type="RefSeq" id="WP_041132241.1">
    <property type="nucleotide sequence ID" value="NZ_CP010407.1"/>
</dbReference>
<evidence type="ECO:0000313" key="4">
    <source>
        <dbReference type="Proteomes" id="UP000031774"/>
    </source>
</evidence>
<keyword evidence="2" id="KW-0812">Transmembrane</keyword>
<evidence type="ECO:0000313" key="3">
    <source>
        <dbReference type="EMBL" id="AJF68317.1"/>
    </source>
</evidence>
<dbReference type="EMBL" id="CP010407">
    <property type="protein sequence ID" value="AJF68317.1"/>
    <property type="molecule type" value="Genomic_DNA"/>
</dbReference>
<proteinExistence type="predicted"/>
<feature type="transmembrane region" description="Helical" evidence="2">
    <location>
        <begin position="86"/>
        <end position="103"/>
    </location>
</feature>
<reference evidence="3 4" key="1">
    <citation type="submission" date="2014-12" db="EMBL/GenBank/DDBJ databases">
        <title>Complete genome sequence of Streptomyces vietnamensis strain GIMV4.0001, a genetic manipulable producer of the benzoisochromanequinone antibiotic granaticin.</title>
        <authorList>
            <person name="Deng M.R."/>
            <person name="Guo J."/>
            <person name="Ma L.Y."/>
            <person name="Feng G.D."/>
            <person name="Mo C.Y."/>
            <person name="Zhu H.H."/>
        </authorList>
    </citation>
    <scope>NUCLEOTIDE SEQUENCE [LARGE SCALE GENOMIC DNA]</scope>
    <source>
        <strain evidence="4">GIMV4.0001</strain>
    </source>
</reference>
<dbReference type="Proteomes" id="UP000031774">
    <property type="component" value="Chromosome"/>
</dbReference>
<keyword evidence="2" id="KW-0472">Membrane</keyword>
<name>A0A0B5ICV2_9ACTN</name>
<dbReference type="HOGENOM" id="CLU_2182599_0_0_11"/>
<keyword evidence="2" id="KW-1133">Transmembrane helix</keyword>
<gene>
    <name evidence="3" type="ORF">SVTN_32130</name>
</gene>
<accession>A0A0B5ICV2</accession>
<evidence type="ECO:0000256" key="2">
    <source>
        <dbReference type="SAM" id="Phobius"/>
    </source>
</evidence>
<evidence type="ECO:0000256" key="1">
    <source>
        <dbReference type="SAM" id="MobiDB-lite"/>
    </source>
</evidence>
<dbReference type="KEGG" id="svt:SVTN_32130"/>
<feature type="region of interest" description="Disordered" evidence="1">
    <location>
        <begin position="1"/>
        <end position="20"/>
    </location>
</feature>
<feature type="transmembrane region" description="Helical" evidence="2">
    <location>
        <begin position="59"/>
        <end position="80"/>
    </location>
</feature>